<evidence type="ECO:0000313" key="14">
    <source>
        <dbReference type="EMBL" id="CEH12280.1"/>
    </source>
</evidence>
<dbReference type="InterPro" id="IPR011766">
    <property type="entry name" value="TPP_enzyme_TPP-bd"/>
</dbReference>
<keyword evidence="15" id="KW-1185">Reference proteome</keyword>
<dbReference type="GO" id="GO:0000287">
    <property type="term" value="F:magnesium ion binding"/>
    <property type="evidence" value="ECO:0007669"/>
    <property type="project" value="InterPro"/>
</dbReference>
<evidence type="ECO:0000313" key="15">
    <source>
        <dbReference type="Proteomes" id="UP000054845"/>
    </source>
</evidence>
<dbReference type="InterPro" id="IPR029035">
    <property type="entry name" value="DHS-like_NAD/FAD-binding_dom"/>
</dbReference>
<dbReference type="SUPFAM" id="SSF52518">
    <property type="entry name" value="Thiamin diphosphate-binding fold (THDP-binding)"/>
    <property type="match status" value="3"/>
</dbReference>
<evidence type="ECO:0000259" key="13">
    <source>
        <dbReference type="Pfam" id="PF02776"/>
    </source>
</evidence>
<dbReference type="InterPro" id="IPR047213">
    <property type="entry name" value="TPP_PYR_PDC_IPDC-like"/>
</dbReference>
<comment type="subcellular location">
    <subcellularLocation>
        <location evidence="2">Mitochondrion</location>
    </subcellularLocation>
</comment>
<evidence type="ECO:0000256" key="7">
    <source>
        <dbReference type="ARBA" id="ARBA00023052"/>
    </source>
</evidence>
<organism evidence="14 15">
    <name type="scientific">Ceraceosorus bombacis</name>
    <dbReference type="NCBI Taxonomy" id="401625"/>
    <lineage>
        <taxon>Eukaryota</taxon>
        <taxon>Fungi</taxon>
        <taxon>Dikarya</taxon>
        <taxon>Basidiomycota</taxon>
        <taxon>Ustilaginomycotina</taxon>
        <taxon>Exobasidiomycetes</taxon>
        <taxon>Ceraceosorales</taxon>
        <taxon>Ceraceosoraceae</taxon>
        <taxon>Ceraceosorus</taxon>
    </lineage>
</organism>
<feature type="domain" description="Thiamine pyrophosphate enzyme TPP-binding" evidence="12">
    <location>
        <begin position="516"/>
        <end position="595"/>
    </location>
</feature>
<evidence type="ECO:0000256" key="4">
    <source>
        <dbReference type="ARBA" id="ARBA00022723"/>
    </source>
</evidence>
<dbReference type="Pfam" id="PF02775">
    <property type="entry name" value="TPP_enzyme_C"/>
    <property type="match status" value="1"/>
</dbReference>
<evidence type="ECO:0000259" key="12">
    <source>
        <dbReference type="Pfam" id="PF02775"/>
    </source>
</evidence>
<feature type="domain" description="Thiamine pyrophosphate enzyme N-terminal TPP-binding" evidence="13">
    <location>
        <begin position="143"/>
        <end position="193"/>
    </location>
</feature>
<dbReference type="GO" id="GO:0005739">
    <property type="term" value="C:mitochondrion"/>
    <property type="evidence" value="ECO:0007669"/>
    <property type="project" value="UniProtKB-SubCell"/>
</dbReference>
<dbReference type="InterPro" id="IPR012001">
    <property type="entry name" value="Thiamin_PyroP_enz_TPP-bd_dom"/>
</dbReference>
<feature type="region of interest" description="Disordered" evidence="10">
    <location>
        <begin position="90"/>
        <end position="141"/>
    </location>
</feature>
<dbReference type="FunFam" id="3.40.50.970:FF:000024">
    <property type="entry name" value="Pyruvate decarboxylase isozyme"/>
    <property type="match status" value="1"/>
</dbReference>
<dbReference type="GO" id="GO:0005829">
    <property type="term" value="C:cytosol"/>
    <property type="evidence" value="ECO:0007669"/>
    <property type="project" value="TreeGrafter"/>
</dbReference>
<dbReference type="Pfam" id="PF00205">
    <property type="entry name" value="TPP_enzyme_M"/>
    <property type="match status" value="1"/>
</dbReference>
<keyword evidence="7 9" id="KW-0786">Thiamine pyrophosphate</keyword>
<evidence type="ECO:0000256" key="9">
    <source>
        <dbReference type="RuleBase" id="RU362132"/>
    </source>
</evidence>
<dbReference type="GO" id="GO:0000949">
    <property type="term" value="P:aromatic amino acid family catabolic process to alcohol via Ehrlich pathway"/>
    <property type="evidence" value="ECO:0007669"/>
    <property type="project" value="TreeGrafter"/>
</dbReference>
<dbReference type="GO" id="GO:0005634">
    <property type="term" value="C:nucleus"/>
    <property type="evidence" value="ECO:0007669"/>
    <property type="project" value="TreeGrafter"/>
</dbReference>
<keyword evidence="4" id="KW-0479">Metal-binding</keyword>
<dbReference type="PANTHER" id="PTHR43452">
    <property type="entry name" value="PYRUVATE DECARBOXYLASE"/>
    <property type="match status" value="1"/>
</dbReference>
<dbReference type="SUPFAM" id="SSF52467">
    <property type="entry name" value="DHS-like NAD/FAD-binding domain"/>
    <property type="match status" value="1"/>
</dbReference>
<evidence type="ECO:0000256" key="8">
    <source>
        <dbReference type="ARBA" id="ARBA00023239"/>
    </source>
</evidence>
<dbReference type="GO" id="GO:0030976">
    <property type="term" value="F:thiamine pyrophosphate binding"/>
    <property type="evidence" value="ECO:0007669"/>
    <property type="project" value="InterPro"/>
</dbReference>
<sequence length="696" mass="75730">MSNAAPAKSKHDDDDDASSTITLADYILHRLSSLGCSSIQGVPGDFSMPFLDAVSQHASFEWVGNTNELNAAYSADGYARCAQIESRCSDEGQAAGGGGVEQEQEEEEEEESKLRAATCTPLEPTSGREKSSSRSPNRRPRGSKIAALCTTFGVGELSALNGIAGSYAERLPVLHIVGVPSTQAQSNRALLHHTLGDGDFAAFSQMSKHVSCAAVHLGELLIGEAQEEAGDVESECSSRGKMLAKEVDALLGRVVREARPGYLALPTDLVHLPIPTSLLRAPLNTSHAPNEEKVEAEVLREIFKRLDESSDPLIIVDACTIRHAAINATLDLVHRSGCTFVSTPMGKSALPESSPQYAGTFIGPNSEAAVLKRVQKSDCYLFVGALRSDFNTASSFNNLTDQAKTIELHSNRTVLGHAVYPRISMHALLPRLADHLSPRANELRALYGLTQQERPSNRLPSKLQEGEMAGREGENISQMWLWKRIGSFLKEADQVVAETGTSSFGILDTHLPGGRTRLHSQVLWGSIGWSLPATLGVSLAARELHLGRTLLFIGDGSLQLTATEISTMIRLDLHPILFVLRNDGYEIERQIEGPDQPYNNVPSWNNEKLLQAMYDPNVGQSMGGKEKEAQKSHAHDKQVSLPRYFAVKSKKELDDLLKDEEFASCKRLQLVEIFMRRGDAPRALVAQAQASAKLNS</sequence>
<dbReference type="OrthoDB" id="3970464at2759"/>
<evidence type="ECO:0000259" key="11">
    <source>
        <dbReference type="Pfam" id="PF00205"/>
    </source>
</evidence>
<dbReference type="CDD" id="cd07038">
    <property type="entry name" value="TPP_PYR_PDC_IPDC_like"/>
    <property type="match status" value="1"/>
</dbReference>
<keyword evidence="6" id="KW-0460">Magnesium</keyword>
<keyword evidence="5" id="KW-0210">Decarboxylase</keyword>
<dbReference type="PANTHER" id="PTHR43452:SF30">
    <property type="entry name" value="PYRUVATE DECARBOXYLASE ISOZYME 1-RELATED"/>
    <property type="match status" value="1"/>
</dbReference>
<feature type="domain" description="Thiamine pyrophosphate enzyme N-terminal TPP-binding" evidence="13">
    <location>
        <begin position="22"/>
        <end position="81"/>
    </location>
</feature>
<accession>A0A0P1B8S8</accession>
<proteinExistence type="inferred from homology"/>
<dbReference type="Proteomes" id="UP000054845">
    <property type="component" value="Unassembled WGS sequence"/>
</dbReference>
<evidence type="ECO:0000256" key="10">
    <source>
        <dbReference type="SAM" id="MobiDB-lite"/>
    </source>
</evidence>
<dbReference type="InterPro" id="IPR047214">
    <property type="entry name" value="TPP_PDC_IPDC"/>
</dbReference>
<keyword evidence="8" id="KW-0456">Lyase</keyword>
<dbReference type="Gene3D" id="3.40.50.970">
    <property type="match status" value="2"/>
</dbReference>
<evidence type="ECO:0000256" key="3">
    <source>
        <dbReference type="ARBA" id="ARBA00007812"/>
    </source>
</evidence>
<dbReference type="AlphaFoldDB" id="A0A0P1B8S8"/>
<dbReference type="Gene3D" id="3.40.50.1220">
    <property type="entry name" value="TPP-binding domain"/>
    <property type="match status" value="1"/>
</dbReference>
<feature type="domain" description="Thiamine pyrophosphate enzyme central" evidence="11">
    <location>
        <begin position="300"/>
        <end position="426"/>
    </location>
</feature>
<name>A0A0P1B8S8_9BASI</name>
<evidence type="ECO:0000256" key="5">
    <source>
        <dbReference type="ARBA" id="ARBA00022793"/>
    </source>
</evidence>
<comment type="similarity">
    <text evidence="3 9">Belongs to the TPP enzyme family.</text>
</comment>
<evidence type="ECO:0000256" key="6">
    <source>
        <dbReference type="ARBA" id="ARBA00022842"/>
    </source>
</evidence>
<dbReference type="STRING" id="401625.A0A0P1B8S8"/>
<feature type="compositionally biased region" description="Acidic residues" evidence="10">
    <location>
        <begin position="102"/>
        <end position="111"/>
    </location>
</feature>
<evidence type="ECO:0000256" key="2">
    <source>
        <dbReference type="ARBA" id="ARBA00004173"/>
    </source>
</evidence>
<evidence type="ECO:0000256" key="1">
    <source>
        <dbReference type="ARBA" id="ARBA00001964"/>
    </source>
</evidence>
<reference evidence="14 15" key="1">
    <citation type="submission" date="2014-09" db="EMBL/GenBank/DDBJ databases">
        <authorList>
            <person name="Magalhaes I.L.F."/>
            <person name="Oliveira U."/>
            <person name="Santos F.R."/>
            <person name="Vidigal T.H.D.A."/>
            <person name="Brescovit A.D."/>
            <person name="Santos A.J."/>
        </authorList>
    </citation>
    <scope>NUCLEOTIDE SEQUENCE [LARGE SCALE GENOMIC DNA]</scope>
</reference>
<dbReference type="InterPro" id="IPR012000">
    <property type="entry name" value="Thiamin_PyroP_enz_cen_dom"/>
</dbReference>
<protein>
    <submittedName>
        <fullName evidence="14">Thiamine pyrophosphate-requiring enzyme</fullName>
    </submittedName>
</protein>
<dbReference type="CDD" id="cd02005">
    <property type="entry name" value="TPP_PDC_IPDC"/>
    <property type="match status" value="1"/>
</dbReference>
<dbReference type="GO" id="GO:0004737">
    <property type="term" value="F:pyruvate decarboxylase activity"/>
    <property type="evidence" value="ECO:0007669"/>
    <property type="project" value="TreeGrafter"/>
</dbReference>
<dbReference type="InterPro" id="IPR029061">
    <property type="entry name" value="THDP-binding"/>
</dbReference>
<dbReference type="InterPro" id="IPR012110">
    <property type="entry name" value="PDC/IPDC-like"/>
</dbReference>
<comment type="cofactor">
    <cofactor evidence="1">
        <name>thiamine diphosphate</name>
        <dbReference type="ChEBI" id="CHEBI:58937"/>
    </cofactor>
</comment>
<dbReference type="EMBL" id="CCYA01000147">
    <property type="protein sequence ID" value="CEH12280.1"/>
    <property type="molecule type" value="Genomic_DNA"/>
</dbReference>
<dbReference type="Pfam" id="PF02776">
    <property type="entry name" value="TPP_enzyme_N"/>
    <property type="match status" value="2"/>
</dbReference>